<evidence type="ECO:0000256" key="9">
    <source>
        <dbReference type="ARBA" id="ARBA00048754"/>
    </source>
</evidence>
<comment type="catalytic activity">
    <reaction evidence="9">
        <text>(S)-lactate + O2 = pyruvate + H2O2</text>
        <dbReference type="Rhea" id="RHEA:55868"/>
        <dbReference type="ChEBI" id="CHEBI:15361"/>
        <dbReference type="ChEBI" id="CHEBI:15379"/>
        <dbReference type="ChEBI" id="CHEBI:16240"/>
        <dbReference type="ChEBI" id="CHEBI:16651"/>
    </reaction>
    <physiologicalReaction direction="left-to-right" evidence="9">
        <dbReference type="Rhea" id="RHEA:55869"/>
    </physiologicalReaction>
</comment>
<dbReference type="Gene3D" id="3.20.20.70">
    <property type="entry name" value="Aldolase class I"/>
    <property type="match status" value="1"/>
</dbReference>
<evidence type="ECO:0000256" key="4">
    <source>
        <dbReference type="ARBA" id="ARBA00022630"/>
    </source>
</evidence>
<dbReference type="FunFam" id="3.20.20.70:FF:000029">
    <property type="entry name" value="L-lactate dehydrogenase"/>
    <property type="match status" value="1"/>
</dbReference>
<evidence type="ECO:0000256" key="12">
    <source>
        <dbReference type="ARBA" id="ARBA00052949"/>
    </source>
</evidence>
<keyword evidence="5 15" id="KW-0288">FMN</keyword>
<proteinExistence type="inferred from homology"/>
<keyword evidence="6" id="KW-0560">Oxidoreductase</keyword>
<name>A0A0P6WNL2_9BACI</name>
<feature type="binding site" evidence="15">
    <location>
        <position position="257"/>
    </location>
    <ligand>
        <name>FMN</name>
        <dbReference type="ChEBI" id="CHEBI:58210"/>
    </ligand>
</feature>
<evidence type="ECO:0000256" key="11">
    <source>
        <dbReference type="ARBA" id="ARBA00050773"/>
    </source>
</evidence>
<evidence type="ECO:0000256" key="8">
    <source>
        <dbReference type="ARBA" id="ARBA00029513"/>
    </source>
</evidence>
<dbReference type="InterPro" id="IPR013785">
    <property type="entry name" value="Aldolase_TIM"/>
</dbReference>
<evidence type="ECO:0000256" key="3">
    <source>
        <dbReference type="ARBA" id="ARBA00013087"/>
    </source>
</evidence>
<evidence type="ECO:0000256" key="15">
    <source>
        <dbReference type="PIRSR" id="PIRSR000138-2"/>
    </source>
</evidence>
<evidence type="ECO:0000256" key="13">
    <source>
        <dbReference type="ARBA" id="ARBA00079803"/>
    </source>
</evidence>
<dbReference type="GO" id="GO:0004497">
    <property type="term" value="F:monooxygenase activity"/>
    <property type="evidence" value="ECO:0007669"/>
    <property type="project" value="UniProtKB-KW"/>
</dbReference>
<evidence type="ECO:0000256" key="6">
    <source>
        <dbReference type="ARBA" id="ARBA00023002"/>
    </source>
</evidence>
<dbReference type="RefSeq" id="WP_060673117.1">
    <property type="nucleotide sequence ID" value="NZ_LIXZ01000010.1"/>
</dbReference>
<dbReference type="SUPFAM" id="SSF51395">
    <property type="entry name" value="FMN-linked oxidoreductases"/>
    <property type="match status" value="1"/>
</dbReference>
<dbReference type="PROSITE" id="PS51349">
    <property type="entry name" value="FMN_HYDROXY_ACID_DH_2"/>
    <property type="match status" value="1"/>
</dbReference>
<comment type="cofactor">
    <cofactor evidence="2">
        <name>FMN</name>
        <dbReference type="ChEBI" id="CHEBI:58210"/>
    </cofactor>
</comment>
<organism evidence="17 18">
    <name type="scientific">Rossellomorea vietnamensis</name>
    <dbReference type="NCBI Taxonomy" id="218284"/>
    <lineage>
        <taxon>Bacteria</taxon>
        <taxon>Bacillati</taxon>
        <taxon>Bacillota</taxon>
        <taxon>Bacilli</taxon>
        <taxon>Bacillales</taxon>
        <taxon>Bacillaceae</taxon>
        <taxon>Rossellomorea</taxon>
    </lineage>
</organism>
<evidence type="ECO:0000256" key="10">
    <source>
        <dbReference type="ARBA" id="ARBA00050549"/>
    </source>
</evidence>
<dbReference type="PIRSF" id="PIRSF000138">
    <property type="entry name" value="Al-hdrx_acd_dh"/>
    <property type="match status" value="1"/>
</dbReference>
<evidence type="ECO:0000256" key="5">
    <source>
        <dbReference type="ARBA" id="ARBA00022643"/>
    </source>
</evidence>
<feature type="binding site" evidence="15">
    <location>
        <position position="43"/>
    </location>
    <ligand>
        <name>glyoxylate</name>
        <dbReference type="ChEBI" id="CHEBI:36655"/>
    </ligand>
</feature>
<dbReference type="PANTHER" id="PTHR10578">
    <property type="entry name" value="S -2-HYDROXY-ACID OXIDASE-RELATED"/>
    <property type="match status" value="1"/>
</dbReference>
<dbReference type="GO" id="GO:0010181">
    <property type="term" value="F:FMN binding"/>
    <property type="evidence" value="ECO:0007669"/>
    <property type="project" value="InterPro"/>
</dbReference>
<accession>A0A0P6WNL2</accession>
<dbReference type="GO" id="GO:0003973">
    <property type="term" value="F:(S)-2-hydroxy-acid oxidase activity"/>
    <property type="evidence" value="ECO:0007669"/>
    <property type="project" value="UniProtKB-EC"/>
</dbReference>
<protein>
    <recommendedName>
        <fullName evidence="8">L-lactate oxidase</fullName>
        <ecNumber evidence="3">1.1.3.15</ecNumber>
    </recommendedName>
    <alternativeName>
        <fullName evidence="13">(S)-2-hydroxy-acid oxidase</fullName>
    </alternativeName>
</protein>
<dbReference type="EMBL" id="LIXZ01000010">
    <property type="protein sequence ID" value="KPL59055.1"/>
    <property type="molecule type" value="Genomic_DNA"/>
</dbReference>
<comment type="catalytic activity">
    <reaction evidence="10">
        <text>mandelate + O2 = phenylglyoxylate + H2O2</text>
        <dbReference type="Rhea" id="RHEA:68968"/>
        <dbReference type="ChEBI" id="CHEBI:15379"/>
        <dbReference type="ChEBI" id="CHEBI:16240"/>
        <dbReference type="ChEBI" id="CHEBI:25147"/>
        <dbReference type="ChEBI" id="CHEBI:36656"/>
    </reaction>
</comment>
<feature type="binding site" evidence="15">
    <location>
        <position position="284"/>
    </location>
    <ligand>
        <name>glyoxylate</name>
        <dbReference type="ChEBI" id="CHEBI:36655"/>
    </ligand>
</feature>
<evidence type="ECO:0000313" key="18">
    <source>
        <dbReference type="Proteomes" id="UP000050398"/>
    </source>
</evidence>
<feature type="binding site" evidence="15">
    <location>
        <position position="149"/>
    </location>
    <ligand>
        <name>glyoxylate</name>
        <dbReference type="ChEBI" id="CHEBI:36655"/>
    </ligand>
</feature>
<dbReference type="Pfam" id="PF01070">
    <property type="entry name" value="FMN_dh"/>
    <property type="match status" value="1"/>
</dbReference>
<dbReference type="InterPro" id="IPR000262">
    <property type="entry name" value="FMN-dep_DH"/>
</dbReference>
<evidence type="ECO:0000256" key="14">
    <source>
        <dbReference type="PIRSR" id="PIRSR000138-1"/>
    </source>
</evidence>
<dbReference type="PATRIC" id="fig|218284.4.peg.4565"/>
<dbReference type="Proteomes" id="UP000050398">
    <property type="component" value="Unassembled WGS sequence"/>
</dbReference>
<evidence type="ECO:0000259" key="16">
    <source>
        <dbReference type="PROSITE" id="PS51349"/>
    </source>
</evidence>
<keyword evidence="4 15" id="KW-0285">Flavoprotein</keyword>
<comment type="catalytic activity">
    <reaction evidence="12">
        <text>2-hydroxyoctanoate + O2 = 2-oxooctanoate + H2O2</text>
        <dbReference type="Rhea" id="RHEA:67940"/>
        <dbReference type="ChEBI" id="CHEBI:15379"/>
        <dbReference type="ChEBI" id="CHEBI:16240"/>
        <dbReference type="ChEBI" id="CHEBI:133514"/>
        <dbReference type="ChEBI" id="CHEBI:176689"/>
    </reaction>
</comment>
<comment type="caution">
    <text evidence="17">The sequence shown here is derived from an EMBL/GenBank/DDBJ whole genome shotgun (WGS) entry which is preliminary data.</text>
</comment>
<feature type="active site" description="Proton acceptor" evidence="14">
    <location>
        <position position="281"/>
    </location>
</feature>
<evidence type="ECO:0000256" key="1">
    <source>
        <dbReference type="ARBA" id="ARBA00000616"/>
    </source>
</evidence>
<dbReference type="PROSITE" id="PS00557">
    <property type="entry name" value="FMN_HYDROXY_ACID_DH_1"/>
    <property type="match status" value="1"/>
</dbReference>
<feature type="binding site" evidence="15">
    <location>
        <position position="125"/>
    </location>
    <ligand>
        <name>FMN</name>
        <dbReference type="ChEBI" id="CHEBI:58210"/>
    </ligand>
</feature>
<feature type="binding site" evidence="15">
    <location>
        <position position="147"/>
    </location>
    <ligand>
        <name>FMN</name>
        <dbReference type="ChEBI" id="CHEBI:58210"/>
    </ligand>
</feature>
<comment type="catalytic activity">
    <reaction evidence="1">
        <text>a (2S)-2-hydroxycarboxylate + O2 = a 2-oxocarboxylate + H2O2</text>
        <dbReference type="Rhea" id="RHEA:16789"/>
        <dbReference type="ChEBI" id="CHEBI:15379"/>
        <dbReference type="ChEBI" id="CHEBI:16240"/>
        <dbReference type="ChEBI" id="CHEBI:35179"/>
        <dbReference type="ChEBI" id="CHEBI:58123"/>
        <dbReference type="EC" id="1.1.3.15"/>
    </reaction>
</comment>
<evidence type="ECO:0000256" key="2">
    <source>
        <dbReference type="ARBA" id="ARBA00001917"/>
    </source>
</evidence>
<dbReference type="EC" id="1.1.3.15" evidence="3"/>
<feature type="binding site" evidence="15">
    <location>
        <position position="279"/>
    </location>
    <ligand>
        <name>FMN</name>
        <dbReference type="ChEBI" id="CHEBI:58210"/>
    </ligand>
</feature>
<gene>
    <name evidence="17" type="ORF">AM506_14035</name>
</gene>
<dbReference type="InterPro" id="IPR008259">
    <property type="entry name" value="FMN_hydac_DH_AS"/>
</dbReference>
<dbReference type="PANTHER" id="PTHR10578:SF143">
    <property type="entry name" value="FMN-DEPENDENT ALPHA-HYDROXY ACID DEHYDROGENASE PB1A11.03"/>
    <property type="match status" value="1"/>
</dbReference>
<reference evidence="17 18" key="1">
    <citation type="submission" date="2015-08" db="EMBL/GenBank/DDBJ databases">
        <title>Draft Genome Sequence of Bacillus vietnamensis UCD-SED5.</title>
        <authorList>
            <person name="Lee R.D."/>
            <person name="Jospin G."/>
            <person name="Lang J.M."/>
            <person name="Coil D.A."/>
            <person name="Eisen J.A."/>
        </authorList>
    </citation>
    <scope>NUCLEOTIDE SEQUENCE [LARGE SCALE GENOMIC DNA]</scope>
    <source>
        <strain evidence="17 18">UCD-SED5</strain>
    </source>
</reference>
<feature type="domain" description="FMN hydroxy acid dehydrogenase" evidence="16">
    <location>
        <begin position="17"/>
        <end position="386"/>
    </location>
</feature>
<dbReference type="eggNOG" id="COG1304">
    <property type="taxonomic scope" value="Bacteria"/>
</dbReference>
<dbReference type="InterPro" id="IPR037350">
    <property type="entry name" value="LMO_FMN"/>
</dbReference>
<dbReference type="AlphaFoldDB" id="A0A0P6WNL2"/>
<comment type="catalytic activity">
    <reaction evidence="11">
        <text>2-hydroxyoctadecanoate + O2 = 2-oxooctadecanoate + H2O2</text>
        <dbReference type="Rhea" id="RHEA:68964"/>
        <dbReference type="ChEBI" id="CHEBI:15379"/>
        <dbReference type="ChEBI" id="CHEBI:16240"/>
        <dbReference type="ChEBI" id="CHEBI:17162"/>
        <dbReference type="ChEBI" id="CHEBI:76724"/>
    </reaction>
</comment>
<dbReference type="CDD" id="cd03332">
    <property type="entry name" value="LMO_FMN"/>
    <property type="match status" value="1"/>
</dbReference>
<feature type="binding site" evidence="15">
    <location>
        <begin position="96"/>
        <end position="98"/>
    </location>
    <ligand>
        <name>FMN</name>
        <dbReference type="ChEBI" id="CHEBI:58210"/>
    </ligand>
</feature>
<dbReference type="InterPro" id="IPR012133">
    <property type="entry name" value="Alpha-hydoxy_acid_DH_FMN"/>
</dbReference>
<evidence type="ECO:0000256" key="7">
    <source>
        <dbReference type="ARBA" id="ARBA00024042"/>
    </source>
</evidence>
<feature type="binding site" evidence="15">
    <location>
        <begin position="312"/>
        <end position="316"/>
    </location>
    <ligand>
        <name>FMN</name>
        <dbReference type="ChEBI" id="CHEBI:58210"/>
    </ligand>
</feature>
<keyword evidence="17" id="KW-0503">Monooxygenase</keyword>
<sequence>MNQYGNHVQNQIYQKKVRPSIPFRFEELEQMAREKLEDGPFYYVAGGAGGEETMRANRSALDRWQIVPRMLNNVRNRDLKVTLFGETYSSPLLLAPIGVQSIVHPDGELASARAAASMNVPFIASSASTYSMEEIASVMGDSPRWFQLYWSNDLEIAASMLRRAEASGYSAIVVTLDAPMMAWREYDLENAYLPFLSGEGVGNYVSDPVFRSKLKDPPEVDGNAAAILWSQVFGNASLTWDDLDFLREHTRLPILLKGILHPDDAKLAVDRGMDGIIVSNHGGRQVDGAIGALDSLPVICDVVNGRIPVLFDSGIRRGADVVKALALGADSVLIGRPYMYGLTLAGEQGVKDVIRNILADLDLTLALSGQSSISECDPSLLTDVKDGSFHSKKGWKVQQTAGFKS</sequence>
<dbReference type="OrthoDB" id="9770452at2"/>
<evidence type="ECO:0000313" key="17">
    <source>
        <dbReference type="EMBL" id="KPL59055.1"/>
    </source>
</evidence>
<feature type="binding site" evidence="15">
    <location>
        <begin position="335"/>
        <end position="336"/>
    </location>
    <ligand>
        <name>FMN</name>
        <dbReference type="ChEBI" id="CHEBI:58210"/>
    </ligand>
</feature>
<feature type="binding site" evidence="15">
    <location>
        <position position="175"/>
    </location>
    <ligand>
        <name>FMN</name>
        <dbReference type="ChEBI" id="CHEBI:58210"/>
    </ligand>
</feature>
<feature type="binding site" evidence="15">
    <location>
        <position position="184"/>
    </location>
    <ligand>
        <name>glyoxylate</name>
        <dbReference type="ChEBI" id="CHEBI:36655"/>
    </ligand>
</feature>
<dbReference type="InterPro" id="IPR037396">
    <property type="entry name" value="FMN_HAD"/>
</dbReference>
<feature type="binding site" evidence="15">
    <location>
        <position position="281"/>
    </location>
    <ligand>
        <name>glyoxylate</name>
        <dbReference type="ChEBI" id="CHEBI:36655"/>
    </ligand>
</feature>
<comment type="similarity">
    <text evidence="7">Belongs to the FMN-dependent alpha-hydroxy acid dehydrogenase family.</text>
</comment>